<evidence type="ECO:0000256" key="4">
    <source>
        <dbReference type="HAMAP-Rule" id="MF_00996"/>
    </source>
</evidence>
<evidence type="ECO:0000256" key="1">
    <source>
        <dbReference type="ARBA" id="ARBA00004863"/>
    </source>
</evidence>
<dbReference type="HAMAP" id="MF_00996">
    <property type="entry name" value="MqnD"/>
    <property type="match status" value="1"/>
</dbReference>
<dbReference type="AlphaFoldDB" id="A0A7H0IGS3"/>
<dbReference type="EC" id="4.1.99.29" evidence="4"/>
<comment type="pathway">
    <text evidence="1 4">Quinol/quinone metabolism; menaquinone biosynthesis.</text>
</comment>
<feature type="active site" description="Proton acceptor" evidence="4">
    <location>
        <position position="164"/>
    </location>
</feature>
<sequence>MTSEHTPAESVPAEQPLKIAYSPCPNDTFVFDALAHDRVAGAPALDVTFADIDITNGMAQRGEYDALKVSYAVLPYVLEDYALLPCGGALGRGCGPLVLTREAGVSLEGRTVAVPSEKSTAYLLFRLWAAETVPGGVGDIVVMPFHEIMPAVRDGKVDAGLVIHEARFTYQNFGLHKLADMGEHWESTTGLPIPLGAIIARRSLGAERLELLAESIRASVRAAWDDPEMTRPYVMEHAQEMDPAVADQHIGLYVNEFTADLGEDGYAAVRGLLTRAAAEGLVPPLGPDALRFP</sequence>
<evidence type="ECO:0000256" key="3">
    <source>
        <dbReference type="ARBA" id="ARBA00023239"/>
    </source>
</evidence>
<dbReference type="PANTHER" id="PTHR37167">
    <property type="entry name" value="1,4-DIHYDROXY-6-NAPHTOATE SYNTHASE"/>
    <property type="match status" value="1"/>
</dbReference>
<dbReference type="PANTHER" id="PTHR37167:SF1">
    <property type="entry name" value="1,4-DIHYDROXY-6-NAPHTOATE SYNTHASE"/>
    <property type="match status" value="1"/>
</dbReference>
<proteinExistence type="inferred from homology"/>
<comment type="catalytic activity">
    <reaction evidence="4">
        <text>cyclic dehypoxanthinylfutalosinate = 1,4-dihydroxy-6-naphthoate + dihydroxyacetone</text>
        <dbReference type="Rhea" id="RHEA:33087"/>
        <dbReference type="ChEBI" id="CHEBI:16016"/>
        <dbReference type="ChEBI" id="CHEBI:64254"/>
        <dbReference type="ChEBI" id="CHEBI:64270"/>
        <dbReference type="EC" id="4.1.99.29"/>
    </reaction>
</comment>
<reference evidence="5 6" key="1">
    <citation type="submission" date="2020-08" db="EMBL/GenBank/DDBJ databases">
        <title>A novel species.</title>
        <authorList>
            <person name="Gao J."/>
        </authorList>
    </citation>
    <scope>NUCLEOTIDE SEQUENCE [LARGE SCALE GENOMIC DNA]</scope>
    <source>
        <strain evidence="5 6">CRXT-G-22</strain>
    </source>
</reference>
<comment type="similarity">
    <text evidence="4">Belongs to the MqnA/MqnD family. MqnD subfamily.</text>
</comment>
<dbReference type="InterPro" id="IPR003773">
    <property type="entry name" value="Menaquinone_biosynth"/>
</dbReference>
<protein>
    <recommendedName>
        <fullName evidence="4">1,4-dihydroxy-6-naphtoate synthase</fullName>
        <ecNumber evidence="4">4.1.99.29</ecNumber>
    </recommendedName>
    <alternativeName>
        <fullName evidence="4">Menaquinone biosynthetic enzyme MqnD</fullName>
    </alternativeName>
</protein>
<dbReference type="Gene3D" id="3.40.190.10">
    <property type="entry name" value="Periplasmic binding protein-like II"/>
    <property type="match status" value="2"/>
</dbReference>
<dbReference type="GO" id="GO:0016830">
    <property type="term" value="F:carbon-carbon lyase activity"/>
    <property type="evidence" value="ECO:0007669"/>
    <property type="project" value="UniProtKB-UniRule"/>
</dbReference>
<organism evidence="5 6">
    <name type="scientific">Streptomyces roseirectus</name>
    <dbReference type="NCBI Taxonomy" id="2768066"/>
    <lineage>
        <taxon>Bacteria</taxon>
        <taxon>Bacillati</taxon>
        <taxon>Actinomycetota</taxon>
        <taxon>Actinomycetes</taxon>
        <taxon>Kitasatosporales</taxon>
        <taxon>Streptomycetaceae</taxon>
        <taxon>Streptomyces</taxon>
    </lineage>
</organism>
<keyword evidence="2 4" id="KW-0474">Menaquinone biosynthesis</keyword>
<name>A0A7H0IGS3_9ACTN</name>
<dbReference type="GO" id="GO:0009234">
    <property type="term" value="P:menaquinone biosynthetic process"/>
    <property type="evidence" value="ECO:0007669"/>
    <property type="project" value="UniProtKB-UniRule"/>
</dbReference>
<dbReference type="RefSeq" id="WP_187748946.1">
    <property type="nucleotide sequence ID" value="NZ_CP060828.1"/>
</dbReference>
<feature type="binding site" evidence="4">
    <location>
        <begin position="120"/>
        <end position="121"/>
    </location>
    <ligand>
        <name>substrate</name>
    </ligand>
</feature>
<comment type="function">
    <text evidence="4">Catalyzes the conversion of cyclic dehypoxanthine futalosine (cyclic DHFL) into 1,4-dihydroxy-6-naphthoate, a step in the biosynthesis of menaquinone (MK, vitamin K2).</text>
</comment>
<feature type="binding site" evidence="4">
    <location>
        <begin position="68"/>
        <end position="70"/>
    </location>
    <ligand>
        <name>substrate</name>
    </ligand>
</feature>
<dbReference type="InterPro" id="IPR030869">
    <property type="entry name" value="MqnD"/>
</dbReference>
<gene>
    <name evidence="4" type="primary">mqnD</name>
    <name evidence="5" type="ORF">IAG44_22940</name>
</gene>
<evidence type="ECO:0000313" key="6">
    <source>
        <dbReference type="Proteomes" id="UP000516052"/>
    </source>
</evidence>
<dbReference type="UniPathway" id="UPA00079"/>
<dbReference type="KEGG" id="sroi:IAG44_22940"/>
<accession>A0A7H0IGS3</accession>
<dbReference type="Pfam" id="PF02621">
    <property type="entry name" value="VitK2_biosynth"/>
    <property type="match status" value="1"/>
</dbReference>
<dbReference type="Proteomes" id="UP000516052">
    <property type="component" value="Chromosome"/>
</dbReference>
<evidence type="ECO:0000256" key="2">
    <source>
        <dbReference type="ARBA" id="ARBA00022428"/>
    </source>
</evidence>
<keyword evidence="3 4" id="KW-0456">Lyase</keyword>
<dbReference type="CDD" id="cd13635">
    <property type="entry name" value="PBP2_Ttha1568_Mqnd"/>
    <property type="match status" value="1"/>
</dbReference>
<dbReference type="SUPFAM" id="SSF53850">
    <property type="entry name" value="Periplasmic binding protein-like II"/>
    <property type="match status" value="1"/>
</dbReference>
<dbReference type="EMBL" id="CP060828">
    <property type="protein sequence ID" value="QNP71989.1"/>
    <property type="molecule type" value="Genomic_DNA"/>
</dbReference>
<keyword evidence="6" id="KW-1185">Reference proteome</keyword>
<evidence type="ECO:0000313" key="5">
    <source>
        <dbReference type="EMBL" id="QNP71989.1"/>
    </source>
</evidence>